<accession>A0A1E3S1J2</accession>
<proteinExistence type="predicted"/>
<organism evidence="2 3">
    <name type="scientific">Mycolicibacterium holsaticum</name>
    <dbReference type="NCBI Taxonomy" id="152142"/>
    <lineage>
        <taxon>Bacteria</taxon>
        <taxon>Bacillati</taxon>
        <taxon>Actinomycetota</taxon>
        <taxon>Actinomycetes</taxon>
        <taxon>Mycobacteriales</taxon>
        <taxon>Mycobacteriaceae</taxon>
        <taxon>Mycolicibacterium</taxon>
    </lineage>
</organism>
<dbReference type="InterPro" id="IPR055645">
    <property type="entry name" value="DpdA"/>
</dbReference>
<dbReference type="GO" id="GO:0006400">
    <property type="term" value="P:tRNA modification"/>
    <property type="evidence" value="ECO:0007669"/>
    <property type="project" value="InterPro"/>
</dbReference>
<keyword evidence="3" id="KW-1185">Reference proteome</keyword>
<dbReference type="InterPro" id="IPR036511">
    <property type="entry name" value="TGT-like_sf"/>
</dbReference>
<evidence type="ECO:0000259" key="1">
    <source>
        <dbReference type="Pfam" id="PF23859"/>
    </source>
</evidence>
<evidence type="ECO:0000313" key="2">
    <source>
        <dbReference type="EMBL" id="ODQ95572.1"/>
    </source>
</evidence>
<dbReference type="Proteomes" id="UP000094243">
    <property type="component" value="Unassembled WGS sequence"/>
</dbReference>
<dbReference type="RefSeq" id="WP_069404057.1">
    <property type="nucleotide sequence ID" value="NZ_MIGZ01000016.1"/>
</dbReference>
<sequence length="261" mass="29707">MKRFYLGTSEVRWLGQANVPLFISHRRLAPRKSFPRALTGWALDSGGFTELSMFGEWRTSARDYTAAVWRYDQEIGNLEWASPQDSMVEPEQLARTGLSVREHQRRTIANFQELQDLWPGPAYDVPWVPVLQGWTPDDYRRCIDMYYDAGVDLSQCFLVGVGSICRRQGTAEIDVILSTIQRHDPEIPLHAYGCKVTGLKRYGHRITSADSLAWSYQARRSAPLPGHRHAACNNCLTYALAWRERVLAVRPSGQMSLFDAA</sequence>
<comment type="caution">
    <text evidence="2">The sequence shown here is derived from an EMBL/GenBank/DDBJ whole genome shotgun (WGS) entry which is preliminary data.</text>
</comment>
<dbReference type="OrthoDB" id="9075047at2"/>
<name>A0A1E3S1J2_9MYCO</name>
<dbReference type="EMBL" id="MIGZ01000016">
    <property type="protein sequence ID" value="ODQ95572.1"/>
    <property type="molecule type" value="Genomic_DNA"/>
</dbReference>
<dbReference type="Pfam" id="PF23859">
    <property type="entry name" value="DpdA"/>
    <property type="match status" value="1"/>
</dbReference>
<feature type="domain" description="DeoxyPurine in DNA protein A" evidence="1">
    <location>
        <begin position="2"/>
        <end position="248"/>
    </location>
</feature>
<dbReference type="Gene3D" id="3.20.20.105">
    <property type="entry name" value="Queuine tRNA-ribosyltransferase-like"/>
    <property type="match status" value="1"/>
</dbReference>
<protein>
    <recommendedName>
        <fullName evidence="1">DeoxyPurine in DNA protein A domain-containing protein</fullName>
    </recommendedName>
</protein>
<dbReference type="AlphaFoldDB" id="A0A1E3S1J2"/>
<evidence type="ECO:0000313" key="3">
    <source>
        <dbReference type="Proteomes" id="UP000094243"/>
    </source>
</evidence>
<gene>
    <name evidence="2" type="ORF">BHQ17_04640</name>
</gene>
<reference evidence="3" key="1">
    <citation type="submission" date="2016-09" db="EMBL/GenBank/DDBJ databases">
        <authorList>
            <person name="Greninger A.L."/>
            <person name="Jerome K.R."/>
            <person name="Mcnair B."/>
            <person name="Wallis C."/>
            <person name="Fang F."/>
        </authorList>
    </citation>
    <scope>NUCLEOTIDE SEQUENCE [LARGE SCALE GENOMIC DNA]</scope>
    <source>
        <strain evidence="3">M7</strain>
    </source>
</reference>